<gene>
    <name evidence="4" type="ORF">PPYR_08450</name>
    <name evidence="3" type="ORF">PPYR_12032</name>
</gene>
<keyword evidence="5" id="KW-1185">Reference proteome</keyword>
<dbReference type="AlphaFoldDB" id="A0A1Y1N171"/>
<protein>
    <recommendedName>
        <fullName evidence="1">A-kinase anchor protein 7-like phosphoesterase domain-containing protein</fullName>
    </recommendedName>
</protein>
<dbReference type="InParanoid" id="A0A1Y1N171"/>
<dbReference type="SUPFAM" id="SSF55144">
    <property type="entry name" value="LigT-like"/>
    <property type="match status" value="1"/>
</dbReference>
<dbReference type="EMBL" id="VVIM01000008">
    <property type="protein sequence ID" value="KAB0795193.1"/>
    <property type="molecule type" value="Genomic_DNA"/>
</dbReference>
<dbReference type="PANTHER" id="PTHR13360">
    <property type="entry name" value="ACTIVATING SIGNAL COINTEGRATOR 1 COMPLEX SUBUNIT 1"/>
    <property type="match status" value="1"/>
</dbReference>
<evidence type="ECO:0000313" key="4">
    <source>
        <dbReference type="EMBL" id="KAB0797456.1"/>
    </source>
</evidence>
<dbReference type="InterPro" id="IPR019510">
    <property type="entry name" value="AKAP7-like_phosphoesterase"/>
</dbReference>
<reference evidence="3 5" key="2">
    <citation type="journal article" date="2018" name="Elife">
        <title>Firefly genomes illuminate parallel origins of bioluminescence in beetles.</title>
        <authorList>
            <person name="Fallon T.R."/>
            <person name="Lower S.E."/>
            <person name="Chang C.H."/>
            <person name="Bessho-Uehara M."/>
            <person name="Martin G.J."/>
            <person name="Bewick A.J."/>
            <person name="Behringer M."/>
            <person name="Debat H.J."/>
            <person name="Wong I."/>
            <person name="Day J.C."/>
            <person name="Suvorov A."/>
            <person name="Silva C.J."/>
            <person name="Stanger-Hall K.F."/>
            <person name="Hall D.W."/>
            <person name="Schmitz R.J."/>
            <person name="Nelson D.R."/>
            <person name="Lewis S.M."/>
            <person name="Shigenobu S."/>
            <person name="Bybee S.M."/>
            <person name="Larracuente A.M."/>
            <person name="Oba Y."/>
            <person name="Weng J.K."/>
        </authorList>
    </citation>
    <scope>NUCLEOTIDE SEQUENCE [LARGE SCALE GENOMIC DNA]</scope>
    <source>
        <strain evidence="3">1611_PpyrPB1</strain>
        <tissue evidence="3">Whole body</tissue>
    </source>
</reference>
<dbReference type="OrthoDB" id="277832at2759"/>
<organism evidence="2">
    <name type="scientific">Photinus pyralis</name>
    <name type="common">Common eastern firefly</name>
    <name type="synonym">Lampyris pyralis</name>
    <dbReference type="NCBI Taxonomy" id="7054"/>
    <lineage>
        <taxon>Eukaryota</taxon>
        <taxon>Metazoa</taxon>
        <taxon>Ecdysozoa</taxon>
        <taxon>Arthropoda</taxon>
        <taxon>Hexapoda</taxon>
        <taxon>Insecta</taxon>
        <taxon>Pterygota</taxon>
        <taxon>Neoptera</taxon>
        <taxon>Endopterygota</taxon>
        <taxon>Coleoptera</taxon>
        <taxon>Polyphaga</taxon>
        <taxon>Elateriformia</taxon>
        <taxon>Elateroidea</taxon>
        <taxon>Lampyridae</taxon>
        <taxon>Lampyrinae</taxon>
        <taxon>Photinus</taxon>
    </lineage>
</organism>
<dbReference type="EMBL" id="VVIM01000006">
    <property type="protein sequence ID" value="KAB0797456.1"/>
    <property type="molecule type" value="Genomic_DNA"/>
</dbReference>
<dbReference type="PANTHER" id="PTHR13360:SF1">
    <property type="entry name" value="ACTIVATING SIGNAL COINTEGRATOR 1 COMPLEX SUBUNIT 1"/>
    <property type="match status" value="1"/>
</dbReference>
<sequence length="355" mass="40344">MGKINRSTKPIKMWIDGTAFSIPKFETRTAFNRNLPTNSDSVVTDLNLQQEHNFILTEMDNRFTTSFCLPPVYYVGLNNFPYLSRRKIEVDTRTVIRTPQRDDGSMTISGDCADDVVNARRTVQSIVAEIRNKQPAAQFISIPVNSEEVQRNFQQFKDAILSAGPIEGVEDSVFQSPLKLHLTICVFVLLSPSEKEEAVKALNDCKTEVLDTFLSSETPLKVHVAGIDCMNDNHSKVNVLYANAKIVQDNNEEVLQKLANAISDYFYNRGLLIQYTDNVRLHVTLMNTKYRSKSAQNTPKRSRWPTKRIPFNATSIIEKYKDFYFGEKVLDSIHLSCMSSKGEDGFYAPLSVIRF</sequence>
<evidence type="ECO:0000313" key="5">
    <source>
        <dbReference type="Proteomes" id="UP000327044"/>
    </source>
</evidence>
<dbReference type="GO" id="GO:0006355">
    <property type="term" value="P:regulation of DNA-templated transcription"/>
    <property type="evidence" value="ECO:0007669"/>
    <property type="project" value="TreeGrafter"/>
</dbReference>
<accession>A0A1Y1N171</accession>
<name>A0A1Y1N171_PHOPY</name>
<feature type="domain" description="A-kinase anchor protein 7-like phosphoesterase" evidence="1">
    <location>
        <begin position="139"/>
        <end position="355"/>
    </location>
</feature>
<dbReference type="InterPro" id="IPR009210">
    <property type="entry name" value="ASCC1"/>
</dbReference>
<reference evidence="2" key="1">
    <citation type="journal article" date="2016" name="Sci. Rep.">
        <title>Molecular characterization of firefly nuptial gifts: a multi-omics approach sheds light on postcopulatory sexual selection.</title>
        <authorList>
            <person name="Al-Wathiqui N."/>
            <person name="Fallon T.R."/>
            <person name="South A."/>
            <person name="Weng J.K."/>
            <person name="Lewis S.M."/>
        </authorList>
    </citation>
    <scope>NUCLEOTIDE SEQUENCE</scope>
</reference>
<proteinExistence type="predicted"/>
<dbReference type="GO" id="GO:0005634">
    <property type="term" value="C:nucleus"/>
    <property type="evidence" value="ECO:0007669"/>
    <property type="project" value="TreeGrafter"/>
</dbReference>
<evidence type="ECO:0000313" key="2">
    <source>
        <dbReference type="EMBL" id="JAV91663.1"/>
    </source>
</evidence>
<dbReference type="EMBL" id="GEZM01015419">
    <property type="protein sequence ID" value="JAV91663.1"/>
    <property type="molecule type" value="Transcribed_RNA"/>
</dbReference>
<evidence type="ECO:0000313" key="3">
    <source>
        <dbReference type="EMBL" id="KAB0795193.1"/>
    </source>
</evidence>
<dbReference type="GO" id="GO:0006307">
    <property type="term" value="P:DNA alkylation repair"/>
    <property type="evidence" value="ECO:0007669"/>
    <property type="project" value="InterPro"/>
</dbReference>
<dbReference type="FunCoup" id="A0A1Y1N171">
    <property type="interactions" value="1515"/>
</dbReference>
<dbReference type="Gene3D" id="3.90.1140.10">
    <property type="entry name" value="Cyclic phosphodiesterase"/>
    <property type="match status" value="1"/>
</dbReference>
<reference evidence="3" key="3">
    <citation type="submission" date="2019-08" db="EMBL/GenBank/DDBJ databases">
        <authorList>
            <consortium name="Photinus pyralis genome working group"/>
            <person name="Fallon T.R."/>
            <person name="Sander Lower S.E."/>
            <person name="Weng J.-K."/>
        </authorList>
    </citation>
    <scope>NUCLEOTIDE SEQUENCE</scope>
    <source>
        <strain evidence="3">1611_PpyrPB1</strain>
        <tissue evidence="3">Whole body</tissue>
    </source>
</reference>
<evidence type="ECO:0000259" key="1">
    <source>
        <dbReference type="Pfam" id="PF10469"/>
    </source>
</evidence>
<dbReference type="Pfam" id="PF10469">
    <property type="entry name" value="AKAP7_NLS"/>
    <property type="match status" value="1"/>
</dbReference>
<dbReference type="Proteomes" id="UP000327044">
    <property type="component" value="Unassembled WGS sequence"/>
</dbReference>
<dbReference type="InterPro" id="IPR009097">
    <property type="entry name" value="Cyclic_Pdiesterase"/>
</dbReference>